<keyword evidence="2" id="KW-1185">Reference proteome</keyword>
<organism evidence="1 2">
    <name type="scientific">Bonamia ostreae</name>
    <dbReference type="NCBI Taxonomy" id="126728"/>
    <lineage>
        <taxon>Eukaryota</taxon>
        <taxon>Sar</taxon>
        <taxon>Rhizaria</taxon>
        <taxon>Endomyxa</taxon>
        <taxon>Ascetosporea</taxon>
        <taxon>Haplosporida</taxon>
        <taxon>Bonamia</taxon>
    </lineage>
</organism>
<name>A0ABV2AGP3_9EUKA</name>
<proteinExistence type="predicted"/>
<dbReference type="Proteomes" id="UP001439008">
    <property type="component" value="Unassembled WGS sequence"/>
</dbReference>
<gene>
    <name evidence="1" type="ORF">MHBO_000757</name>
</gene>
<protein>
    <submittedName>
        <fullName evidence="1">Uncharacterized protein</fullName>
    </submittedName>
</protein>
<accession>A0ABV2AGP3</accession>
<sequence>MTPDKICKRHNEIKKNQKSDDDATLPANEENNLIVAELNPNTQILQVHGKNNQYQYRMSKPEINTNIGNIEETYCEMNDYKYNDDLSLKNYIGNRSPSSLSSAPDISTSAPIFLNIKNKRIEKSKKSRLMRRNLSDKFDELSHVLYGSFLFLHIFDFENGSKIFVNLFFV</sequence>
<dbReference type="EMBL" id="JBDODL010000142">
    <property type="protein sequence ID" value="MES1918861.1"/>
    <property type="molecule type" value="Genomic_DNA"/>
</dbReference>
<comment type="caution">
    <text evidence="1">The sequence shown here is derived from an EMBL/GenBank/DDBJ whole genome shotgun (WGS) entry which is preliminary data.</text>
</comment>
<evidence type="ECO:0000313" key="2">
    <source>
        <dbReference type="Proteomes" id="UP001439008"/>
    </source>
</evidence>
<evidence type="ECO:0000313" key="1">
    <source>
        <dbReference type="EMBL" id="MES1918861.1"/>
    </source>
</evidence>
<reference evidence="1 2" key="1">
    <citation type="journal article" date="2024" name="BMC Biol.">
        <title>Comparative genomics of Ascetosporea gives new insight into the evolutionary basis for animal parasitism in Rhizaria.</title>
        <authorList>
            <person name="Hiltunen Thoren M."/>
            <person name="Onut-Brannstrom I."/>
            <person name="Alfjorden A."/>
            <person name="Peckova H."/>
            <person name="Swords F."/>
            <person name="Hooper C."/>
            <person name="Holzer A.S."/>
            <person name="Bass D."/>
            <person name="Burki F."/>
        </authorList>
    </citation>
    <scope>NUCLEOTIDE SEQUENCE [LARGE SCALE GENOMIC DNA]</scope>
    <source>
        <strain evidence="1">20-A016</strain>
    </source>
</reference>